<comment type="caution">
    <text evidence="2">The sequence shown here is derived from an EMBL/GenBank/DDBJ whole genome shotgun (WGS) entry which is preliminary data.</text>
</comment>
<dbReference type="Proteomes" id="UP000236333">
    <property type="component" value="Unassembled WGS sequence"/>
</dbReference>
<feature type="region of interest" description="Disordered" evidence="1">
    <location>
        <begin position="157"/>
        <end position="222"/>
    </location>
</feature>
<feature type="compositionally biased region" description="Polar residues" evidence="1">
    <location>
        <begin position="157"/>
        <end position="166"/>
    </location>
</feature>
<evidence type="ECO:0000313" key="2">
    <source>
        <dbReference type="EMBL" id="PNH06757.1"/>
    </source>
</evidence>
<dbReference type="AlphaFoldDB" id="A0A2J8A2L1"/>
<organism evidence="2 3">
    <name type="scientific">Tetrabaena socialis</name>
    <dbReference type="NCBI Taxonomy" id="47790"/>
    <lineage>
        <taxon>Eukaryota</taxon>
        <taxon>Viridiplantae</taxon>
        <taxon>Chlorophyta</taxon>
        <taxon>core chlorophytes</taxon>
        <taxon>Chlorophyceae</taxon>
        <taxon>CS clade</taxon>
        <taxon>Chlamydomonadales</taxon>
        <taxon>Tetrabaenaceae</taxon>
        <taxon>Tetrabaena</taxon>
    </lineage>
</organism>
<proteinExistence type="predicted"/>
<feature type="region of interest" description="Disordered" evidence="1">
    <location>
        <begin position="44"/>
        <end position="64"/>
    </location>
</feature>
<keyword evidence="3" id="KW-1185">Reference proteome</keyword>
<feature type="region of interest" description="Disordered" evidence="1">
    <location>
        <begin position="1"/>
        <end position="24"/>
    </location>
</feature>
<gene>
    <name evidence="2" type="ORF">TSOC_006844</name>
</gene>
<dbReference type="OrthoDB" id="522049at2759"/>
<dbReference type="EMBL" id="PGGS01000216">
    <property type="protein sequence ID" value="PNH06757.1"/>
    <property type="molecule type" value="Genomic_DNA"/>
</dbReference>
<protein>
    <submittedName>
        <fullName evidence="2">Uncharacterized protein</fullName>
    </submittedName>
</protein>
<accession>A0A2J8A2L1</accession>
<reference evidence="2 3" key="1">
    <citation type="journal article" date="2017" name="Mol. Biol. Evol.">
        <title>The 4-celled Tetrabaena socialis nuclear genome reveals the essential components for genetic control of cell number at the origin of multicellularity in the volvocine lineage.</title>
        <authorList>
            <person name="Featherston J."/>
            <person name="Arakaki Y."/>
            <person name="Hanschen E.R."/>
            <person name="Ferris P.J."/>
            <person name="Michod R.E."/>
            <person name="Olson B.J.S.C."/>
            <person name="Nozaki H."/>
            <person name="Durand P.M."/>
        </authorList>
    </citation>
    <scope>NUCLEOTIDE SEQUENCE [LARGE SCALE GENOMIC DNA]</scope>
    <source>
        <strain evidence="2 3">NIES-571</strain>
    </source>
</reference>
<evidence type="ECO:0000313" key="3">
    <source>
        <dbReference type="Proteomes" id="UP000236333"/>
    </source>
</evidence>
<evidence type="ECO:0000256" key="1">
    <source>
        <dbReference type="SAM" id="MobiDB-lite"/>
    </source>
</evidence>
<sequence>MQPMERWSRNCGSGGIGQSGHITKDSYRPGVLEANWVEDHAKVTGGPDDTILTHTGPLRGSPTSTHRLFFTAAGKTGEELAEGAQRHDLYQLGIKGELLMRHGRFDQPPVQCLGTTYQLTHGREDGSDRRVQSYLWHGRKQNDMYVPHSTGNQALGATTRKQQEWGTQAGGQDAYTTTQRATSLPPAMASAEAPGRTQSLRPLGDSGMLQQAGQRPKGMSADECDKNYRRIGLRVNYRS</sequence>
<name>A0A2J8A2L1_9CHLO</name>